<evidence type="ECO:0000313" key="10">
    <source>
        <dbReference type="Proteomes" id="UP000323337"/>
    </source>
</evidence>
<evidence type="ECO:0000256" key="2">
    <source>
        <dbReference type="ARBA" id="ARBA00022695"/>
    </source>
</evidence>
<evidence type="ECO:0000259" key="7">
    <source>
        <dbReference type="Pfam" id="PF03710"/>
    </source>
</evidence>
<dbReference type="InterPro" id="IPR023057">
    <property type="entry name" value="GlnE"/>
</dbReference>
<comment type="caution">
    <text evidence="9">The sequence shown here is derived from an EMBL/GenBank/DDBJ whole genome shotgun (WGS) entry which is preliminary data.</text>
</comment>
<dbReference type="Proteomes" id="UP000323337">
    <property type="component" value="Unassembled WGS sequence"/>
</dbReference>
<dbReference type="GO" id="GO:0005524">
    <property type="term" value="F:ATP binding"/>
    <property type="evidence" value="ECO:0007669"/>
    <property type="project" value="UniProtKB-KW"/>
</dbReference>
<proteinExistence type="predicted"/>
<keyword evidence="4" id="KW-0067">ATP-binding</keyword>
<dbReference type="InterPro" id="IPR013546">
    <property type="entry name" value="PII_UdlTrfase/GS_AdlTrfase"/>
</dbReference>
<dbReference type="EMBL" id="VSIV01000313">
    <property type="protein sequence ID" value="TYB32594.1"/>
    <property type="molecule type" value="Genomic_DNA"/>
</dbReference>
<keyword evidence="3" id="KW-0547">Nucleotide-binding</keyword>
<feature type="domain" description="Glutamate-ammonia ligase adenylyltransferase repeated" evidence="7">
    <location>
        <begin position="394"/>
        <end position="640"/>
    </location>
</feature>
<feature type="domain" description="PII-uridylyltransferase/Glutamine-synthetase adenylyltransferase" evidence="8">
    <location>
        <begin position="148"/>
        <end position="284"/>
    </location>
</feature>
<dbReference type="Gene3D" id="1.20.120.1510">
    <property type="match status" value="1"/>
</dbReference>
<dbReference type="GO" id="GO:0005829">
    <property type="term" value="C:cytosol"/>
    <property type="evidence" value="ECO:0007669"/>
    <property type="project" value="TreeGrafter"/>
</dbReference>
<dbReference type="PANTHER" id="PTHR30621:SF0">
    <property type="entry name" value="BIFUNCTIONAL GLUTAMINE SYNTHETASE ADENYLYLTRANSFERASE_ADENYLYL-REMOVING ENZYME"/>
    <property type="match status" value="1"/>
</dbReference>
<dbReference type="SUPFAM" id="SSF81301">
    <property type="entry name" value="Nucleotidyltransferase"/>
    <property type="match status" value="2"/>
</dbReference>
<evidence type="ECO:0000259" key="8">
    <source>
        <dbReference type="Pfam" id="PF08335"/>
    </source>
</evidence>
<dbReference type="InterPro" id="IPR043519">
    <property type="entry name" value="NT_sf"/>
</dbReference>
<dbReference type="SUPFAM" id="SSF81593">
    <property type="entry name" value="Nucleotidyltransferase substrate binding subunit/domain"/>
    <property type="match status" value="2"/>
</dbReference>
<dbReference type="InterPro" id="IPR005190">
    <property type="entry name" value="GlnE_rpt_dom"/>
</dbReference>
<feature type="non-terminal residue" evidence="9">
    <location>
        <position position="1"/>
    </location>
</feature>
<feature type="domain" description="Glutamate-ammonia ligase adenylyltransferase repeated" evidence="7">
    <location>
        <begin position="3"/>
        <end position="124"/>
    </location>
</feature>
<keyword evidence="9" id="KW-0436">Ligase</keyword>
<dbReference type="GO" id="GO:0008882">
    <property type="term" value="F:[glutamate-ammonia-ligase] adenylyltransferase activity"/>
    <property type="evidence" value="ECO:0007669"/>
    <property type="project" value="UniProtKB-EC"/>
</dbReference>
<accession>A0A5D0MFV8</accession>
<gene>
    <name evidence="9" type="primary">glnE</name>
    <name evidence="9" type="ORF">FXF49_10735</name>
</gene>
<feature type="domain" description="PII-uridylyltransferase/Glutamine-synthetase adenylyltransferase" evidence="8">
    <location>
        <begin position="662"/>
        <end position="802"/>
    </location>
</feature>
<name>A0A5D0MFV8_FLESI</name>
<evidence type="ECO:0000256" key="3">
    <source>
        <dbReference type="ARBA" id="ARBA00022741"/>
    </source>
</evidence>
<sequence>CAFCIIGLGKLGGWELNFSSDVDIMFVYETEKGNTDGGSKGSLENHVFFVKLAEKIKYFISENTEDGIVYRVDLRLRPDGDKGAIALPLRSYELYYESYGQSWERMMLLKSLPVAGNPDLGTRFFEVVKPFVFKKSIDYKLIDELSRIKSKINERVKYKKDKMNVKLGKGGIREIEFIIQVLQILNYSKYPDVYRRNSLEAIHMLSKYNLLEEKEAVSLSESYVFLRKLEHMAQIEKGLQTHRVPFNSKGFDKFLERSGYTEKEHFLKDYDYYTGNVNRIFKDILKENEVNPVSIVFDEEMGDEDIAEYLESIGIKDAQECAWILSKIVSGRKSRPRSASETQILSRLLSLVINEVKTTQNPLNTLGYFEKFFSTSNTIHFFFDIFCEMPKILSKITTIFSISPYLSNIIIKNSNILDYIYDPKNPFYKENELFETLYKSIMNVEDDEEYEYDIIRKKHQELLFNISYAYINKDINVIQFNRSLSKLAKATVKLAFIREEGRLSKRFGSPINSEKEDCGYSVIGMGKLGSEEMSLGTDLDMIVLYEEDGETSSSNSISNKVYYSKLAQKVISFLSTITVFGQLYKIDMRLRPSGASGTLVTSITSFEGYQKRKAMTWEKQAMLRGSAFYYTKNSLKKHFESIKRDVLFKTAIGKDEIREIYEMRKRIEKEKGTPLNKNNIKAGYGGIIDIEFAVQMLQLVYGCRYENLRQTCTHNVLHALKSSGILKGRDYYALHNSYLFYRNLENLIRAYQNTSASRLPREKDVLEHISLFFGFKDSGGEKLMKEYETVRKTVRSAFNRIFDKYI</sequence>
<dbReference type="NCBIfam" id="NF008292">
    <property type="entry name" value="PRK11072.1"/>
    <property type="match status" value="1"/>
</dbReference>
<dbReference type="GO" id="GO:0000820">
    <property type="term" value="P:regulation of glutamine family amino acid metabolic process"/>
    <property type="evidence" value="ECO:0007669"/>
    <property type="project" value="TreeGrafter"/>
</dbReference>
<keyword evidence="1 9" id="KW-0808">Transferase</keyword>
<dbReference type="GO" id="GO:0047388">
    <property type="term" value="F:[glutamine synthetase]-adenylyl-L-tyrosine phosphorylase activity"/>
    <property type="evidence" value="ECO:0007669"/>
    <property type="project" value="UniProtKB-EC"/>
</dbReference>
<evidence type="ECO:0000313" key="9">
    <source>
        <dbReference type="EMBL" id="TYB32594.1"/>
    </source>
</evidence>
<keyword evidence="5" id="KW-0460">Magnesium</keyword>
<evidence type="ECO:0000256" key="4">
    <source>
        <dbReference type="ARBA" id="ARBA00022840"/>
    </source>
</evidence>
<dbReference type="Gene3D" id="1.20.120.330">
    <property type="entry name" value="Nucleotidyltransferases domain 2"/>
    <property type="match status" value="2"/>
</dbReference>
<dbReference type="RefSeq" id="WP_303701897.1">
    <property type="nucleotide sequence ID" value="NZ_VSIV01000313.1"/>
</dbReference>
<dbReference type="GO" id="GO:0016874">
    <property type="term" value="F:ligase activity"/>
    <property type="evidence" value="ECO:0007669"/>
    <property type="project" value="UniProtKB-KW"/>
</dbReference>
<protein>
    <submittedName>
        <fullName evidence="9">Bifunctional [glutamate--ammonia ligase]-adenylyl-L-tyrosine phosphorylase/[glutamate--ammonia-ligase] adenylyltransferase</fullName>
        <ecNumber evidence="9">2.7.7.42</ecNumber>
        <ecNumber evidence="9">2.7.7.89</ecNumber>
    </submittedName>
</protein>
<dbReference type="PANTHER" id="PTHR30621">
    <property type="entry name" value="GLUTAMINE SYNTHETASE ADENYLYLTRANSFERASE"/>
    <property type="match status" value="1"/>
</dbReference>
<dbReference type="Pfam" id="PF03710">
    <property type="entry name" value="GlnE"/>
    <property type="match status" value="2"/>
</dbReference>
<dbReference type="Pfam" id="PF08335">
    <property type="entry name" value="GlnD_UR_UTase"/>
    <property type="match status" value="2"/>
</dbReference>
<dbReference type="Gene3D" id="3.30.460.10">
    <property type="entry name" value="Beta Polymerase, domain 2"/>
    <property type="match status" value="2"/>
</dbReference>
<evidence type="ECO:0000256" key="5">
    <source>
        <dbReference type="ARBA" id="ARBA00022842"/>
    </source>
</evidence>
<keyword evidence="2 9" id="KW-0548">Nucleotidyltransferase</keyword>
<organism evidence="9 10">
    <name type="scientific">Flexistipes sinusarabici</name>
    <dbReference type="NCBI Taxonomy" id="2352"/>
    <lineage>
        <taxon>Bacteria</taxon>
        <taxon>Pseudomonadati</taxon>
        <taxon>Deferribacterota</taxon>
        <taxon>Deferribacteres</taxon>
        <taxon>Deferribacterales</taxon>
        <taxon>Flexistipitaceae</taxon>
        <taxon>Flexistipes</taxon>
    </lineage>
</organism>
<dbReference type="CDD" id="cd05401">
    <property type="entry name" value="NT_GlnE_GlnD_like"/>
    <property type="match status" value="2"/>
</dbReference>
<dbReference type="AlphaFoldDB" id="A0A5D0MFV8"/>
<evidence type="ECO:0000256" key="1">
    <source>
        <dbReference type="ARBA" id="ARBA00022679"/>
    </source>
</evidence>
<keyword evidence="6" id="KW-0511">Multifunctional enzyme</keyword>
<evidence type="ECO:0000256" key="6">
    <source>
        <dbReference type="ARBA" id="ARBA00023268"/>
    </source>
</evidence>
<dbReference type="EC" id="2.7.7.42" evidence="9"/>
<dbReference type="EC" id="2.7.7.89" evidence="9"/>
<reference evidence="9 10" key="1">
    <citation type="submission" date="2019-08" db="EMBL/GenBank/DDBJ databases">
        <title>Genomic characterization of a novel candidate phylum (ARYD3) from a high temperature, high salinity tertiary oil reservoir in north central Oklahoma, USA.</title>
        <authorList>
            <person name="Youssef N.H."/>
            <person name="Yadav A."/>
            <person name="Elshahed M.S."/>
        </authorList>
    </citation>
    <scope>NUCLEOTIDE SEQUENCE [LARGE SCALE GENOMIC DNA]</scope>
    <source>
        <strain evidence="9">ARYD1</strain>
    </source>
</reference>